<evidence type="ECO:0000256" key="2">
    <source>
        <dbReference type="ARBA" id="ARBA00012513"/>
    </source>
</evidence>
<dbReference type="Pfam" id="PF00069">
    <property type="entry name" value="Pkinase"/>
    <property type="match status" value="1"/>
</dbReference>
<dbReference type="EC" id="2.7.11.1" evidence="2"/>
<dbReference type="SUPFAM" id="SSF56112">
    <property type="entry name" value="Protein kinase-like (PK-like)"/>
    <property type="match status" value="1"/>
</dbReference>
<evidence type="ECO:0000256" key="6">
    <source>
        <dbReference type="ARBA" id="ARBA00022777"/>
    </source>
</evidence>
<dbReference type="Proteomes" id="UP001445335">
    <property type="component" value="Unassembled WGS sequence"/>
</dbReference>
<evidence type="ECO:0000256" key="8">
    <source>
        <dbReference type="ARBA" id="ARBA00047899"/>
    </source>
</evidence>
<feature type="domain" description="KA1" evidence="13">
    <location>
        <begin position="474"/>
        <end position="522"/>
    </location>
</feature>
<evidence type="ECO:0000256" key="5">
    <source>
        <dbReference type="ARBA" id="ARBA00022741"/>
    </source>
</evidence>
<dbReference type="InterPro" id="IPR008271">
    <property type="entry name" value="Ser/Thr_kinase_AS"/>
</dbReference>
<comment type="catalytic activity">
    <reaction evidence="8">
        <text>L-threonyl-[protein] + ATP = O-phospho-L-threonyl-[protein] + ADP + H(+)</text>
        <dbReference type="Rhea" id="RHEA:46608"/>
        <dbReference type="Rhea" id="RHEA-COMP:11060"/>
        <dbReference type="Rhea" id="RHEA-COMP:11605"/>
        <dbReference type="ChEBI" id="CHEBI:15378"/>
        <dbReference type="ChEBI" id="CHEBI:30013"/>
        <dbReference type="ChEBI" id="CHEBI:30616"/>
        <dbReference type="ChEBI" id="CHEBI:61977"/>
        <dbReference type="ChEBI" id="CHEBI:456216"/>
        <dbReference type="EC" id="2.7.11.1"/>
    </reaction>
</comment>
<keyword evidence="3" id="KW-0723">Serine/threonine-protein kinase</keyword>
<dbReference type="PANTHER" id="PTHR24346">
    <property type="entry name" value="MAP/MICROTUBULE AFFINITY-REGULATING KINASE"/>
    <property type="match status" value="1"/>
</dbReference>
<dbReference type="InterPro" id="IPR015940">
    <property type="entry name" value="UBA"/>
</dbReference>
<feature type="binding site" evidence="10">
    <location>
        <position position="58"/>
    </location>
    <ligand>
        <name>ATP</name>
        <dbReference type="ChEBI" id="CHEBI:30616"/>
    </ligand>
</feature>
<dbReference type="CDD" id="cd12122">
    <property type="entry name" value="AMPKA_C"/>
    <property type="match status" value="1"/>
</dbReference>
<dbReference type="GO" id="GO:0005524">
    <property type="term" value="F:ATP binding"/>
    <property type="evidence" value="ECO:0007669"/>
    <property type="project" value="UniProtKB-UniRule"/>
</dbReference>
<dbReference type="EMBL" id="JALJOU010000002">
    <property type="protein sequence ID" value="KAK9845857.1"/>
    <property type="molecule type" value="Genomic_DNA"/>
</dbReference>
<feature type="domain" description="Protein kinase" evidence="11">
    <location>
        <begin position="29"/>
        <end position="281"/>
    </location>
</feature>
<keyword evidence="7 10" id="KW-0067">ATP-binding</keyword>
<evidence type="ECO:0000256" key="4">
    <source>
        <dbReference type="ARBA" id="ARBA00022679"/>
    </source>
</evidence>
<dbReference type="Pfam" id="PF02149">
    <property type="entry name" value="KA1"/>
    <property type="match status" value="1"/>
</dbReference>
<evidence type="ECO:0000259" key="13">
    <source>
        <dbReference type="PROSITE" id="PS50032"/>
    </source>
</evidence>
<dbReference type="InterPro" id="IPR028375">
    <property type="entry name" value="KA1/Ssp2_C"/>
</dbReference>
<evidence type="ECO:0000256" key="7">
    <source>
        <dbReference type="ARBA" id="ARBA00022840"/>
    </source>
</evidence>
<evidence type="ECO:0000256" key="1">
    <source>
        <dbReference type="ARBA" id="ARBA00006234"/>
    </source>
</evidence>
<dbReference type="PROSITE" id="PS00107">
    <property type="entry name" value="PROTEIN_KINASE_ATP"/>
    <property type="match status" value="1"/>
</dbReference>
<keyword evidence="5 10" id="KW-0547">Nucleotide-binding</keyword>
<comment type="catalytic activity">
    <reaction evidence="9">
        <text>L-seryl-[protein] + ATP = O-phospho-L-seryl-[protein] + ADP + H(+)</text>
        <dbReference type="Rhea" id="RHEA:17989"/>
        <dbReference type="Rhea" id="RHEA-COMP:9863"/>
        <dbReference type="Rhea" id="RHEA-COMP:11604"/>
        <dbReference type="ChEBI" id="CHEBI:15378"/>
        <dbReference type="ChEBI" id="CHEBI:29999"/>
        <dbReference type="ChEBI" id="CHEBI:30616"/>
        <dbReference type="ChEBI" id="CHEBI:83421"/>
        <dbReference type="ChEBI" id="CHEBI:456216"/>
        <dbReference type="EC" id="2.7.11.1"/>
    </reaction>
</comment>
<dbReference type="GO" id="GO:0005737">
    <property type="term" value="C:cytoplasm"/>
    <property type="evidence" value="ECO:0007669"/>
    <property type="project" value="TreeGrafter"/>
</dbReference>
<feature type="domain" description="UBA" evidence="12">
    <location>
        <begin position="302"/>
        <end position="342"/>
    </location>
</feature>
<dbReference type="InterPro" id="IPR009060">
    <property type="entry name" value="UBA-like_sf"/>
</dbReference>
<evidence type="ECO:0000259" key="11">
    <source>
        <dbReference type="PROSITE" id="PS50011"/>
    </source>
</evidence>
<dbReference type="SUPFAM" id="SSF103243">
    <property type="entry name" value="KA1-like"/>
    <property type="match status" value="1"/>
</dbReference>
<dbReference type="AlphaFoldDB" id="A0AAW1SK10"/>
<evidence type="ECO:0000256" key="9">
    <source>
        <dbReference type="ARBA" id="ARBA00048679"/>
    </source>
</evidence>
<dbReference type="SMART" id="SM00220">
    <property type="entry name" value="S_TKc"/>
    <property type="match status" value="1"/>
</dbReference>
<comment type="similarity">
    <text evidence="1">Belongs to the protein kinase superfamily. CAMK Ser/Thr protein kinase family. SNF1 subfamily.</text>
</comment>
<name>A0AAW1SK10_9CHLO</name>
<dbReference type="PROSITE" id="PS50011">
    <property type="entry name" value="PROTEIN_KINASE_DOM"/>
    <property type="match status" value="1"/>
</dbReference>
<dbReference type="SMART" id="SM00165">
    <property type="entry name" value="UBA"/>
    <property type="match status" value="1"/>
</dbReference>
<evidence type="ECO:0000256" key="10">
    <source>
        <dbReference type="PROSITE-ProRule" id="PRU10141"/>
    </source>
</evidence>
<dbReference type="InterPro" id="IPR000719">
    <property type="entry name" value="Prot_kinase_dom"/>
</dbReference>
<dbReference type="CDD" id="cd14335">
    <property type="entry name" value="UBA_SnRK1_plant"/>
    <property type="match status" value="1"/>
</dbReference>
<dbReference type="Gene3D" id="1.10.510.10">
    <property type="entry name" value="Transferase(Phosphotransferase) domain 1"/>
    <property type="match status" value="1"/>
</dbReference>
<evidence type="ECO:0000259" key="12">
    <source>
        <dbReference type="PROSITE" id="PS50030"/>
    </source>
</evidence>
<dbReference type="GO" id="GO:0004674">
    <property type="term" value="F:protein serine/threonine kinase activity"/>
    <property type="evidence" value="ECO:0007669"/>
    <property type="project" value="UniProtKB-KW"/>
</dbReference>
<organism evidence="14 15">
    <name type="scientific">Elliptochloris bilobata</name>
    <dbReference type="NCBI Taxonomy" id="381761"/>
    <lineage>
        <taxon>Eukaryota</taxon>
        <taxon>Viridiplantae</taxon>
        <taxon>Chlorophyta</taxon>
        <taxon>core chlorophytes</taxon>
        <taxon>Trebouxiophyceae</taxon>
        <taxon>Trebouxiophyceae incertae sedis</taxon>
        <taxon>Elliptochloris clade</taxon>
        <taxon>Elliptochloris</taxon>
    </lineage>
</organism>
<keyword evidence="6" id="KW-0418">Kinase</keyword>
<accession>A0AAW1SK10</accession>
<evidence type="ECO:0000313" key="15">
    <source>
        <dbReference type="Proteomes" id="UP001445335"/>
    </source>
</evidence>
<evidence type="ECO:0000256" key="3">
    <source>
        <dbReference type="ARBA" id="ARBA00022527"/>
    </source>
</evidence>
<keyword evidence="4" id="KW-0808">Transferase</keyword>
<dbReference type="GO" id="GO:0035556">
    <property type="term" value="P:intracellular signal transduction"/>
    <property type="evidence" value="ECO:0007669"/>
    <property type="project" value="TreeGrafter"/>
</dbReference>
<dbReference type="PROSITE" id="PS50032">
    <property type="entry name" value="KA1"/>
    <property type="match status" value="1"/>
</dbReference>
<dbReference type="FunFam" id="3.30.200.20:FF:000236">
    <property type="entry name" value="Non-specific serine/threonine protein kinase"/>
    <property type="match status" value="1"/>
</dbReference>
<comment type="caution">
    <text evidence="14">The sequence shown here is derived from an EMBL/GenBank/DDBJ whole genome shotgun (WGS) entry which is preliminary data.</text>
</comment>
<dbReference type="PANTHER" id="PTHR24346:SF82">
    <property type="entry name" value="KP78A-RELATED"/>
    <property type="match status" value="1"/>
</dbReference>
<gene>
    <name evidence="14" type="ORF">WJX81_004422</name>
</gene>
<dbReference type="Pfam" id="PF00627">
    <property type="entry name" value="UBA"/>
    <property type="match status" value="1"/>
</dbReference>
<dbReference type="SUPFAM" id="SSF46934">
    <property type="entry name" value="UBA-like"/>
    <property type="match status" value="1"/>
</dbReference>
<proteinExistence type="inferred from homology"/>
<dbReference type="FunFam" id="1.10.510.10:FF:000544">
    <property type="entry name" value="Non-specific serine/threonine protein kinase"/>
    <property type="match status" value="1"/>
</dbReference>
<dbReference type="CDD" id="cd14079">
    <property type="entry name" value="STKc_AMPK_alpha"/>
    <property type="match status" value="1"/>
</dbReference>
<evidence type="ECO:0000313" key="14">
    <source>
        <dbReference type="EMBL" id="KAK9845857.1"/>
    </source>
</evidence>
<protein>
    <recommendedName>
        <fullName evidence="2">non-specific serine/threonine protein kinase</fullName>
        <ecNumber evidence="2">2.7.11.1</ecNumber>
    </recommendedName>
</protein>
<sequence length="522" mass="58743">MAQQQQHQQQQQQQGSGYHQTPEFFLSNYRLGKTLGIGSFGKVKVAEHVLTSHKVAIKILNRKKIKQMDMEEKVRREIKILRLFMHPHIIRLYEVIETPNDIYVVMEYVKTGELFDYIVEKGRLLEDEARHFFQQITSGVEYCHRNMVVHRDLKPENLLLDSKMNIKIADFGLSNVMRDGHFLKTSCGSPNYAAPEVISGRLYAGPEVDVWSCGVILYALLCGSLPFDDENIPNLFKKIKGGIYNLPSHLSPGARDLIPRMLLVDPLKRITIPEIRQHPWFTLHLPRYLAVMQADTIATAAQVDPEMVAEVAKLGFDRDVVVKSLRKRQQNKATVAYYLMQDNRRRMPSSAYLRAELSEASDAAHSYPSGMMTAPLGGHMPAQRLVAERRWRLGVHSRGHPSAVVAELLRALQGLRVAWKKVGPYNYKCRAAAPHLAEARMEDSEGGCSDAEVAGVLTLGNRRGNGGSGGGGGGTPGERVLKFELQMYKMRDGEYCIDIQRIAGELFLFMDLCGSLLSSLRL</sequence>
<dbReference type="Gene3D" id="3.30.310.80">
    <property type="entry name" value="Kinase associated domain 1, KA1"/>
    <property type="match status" value="1"/>
</dbReference>
<dbReference type="InterPro" id="IPR011009">
    <property type="entry name" value="Kinase-like_dom_sf"/>
</dbReference>
<dbReference type="InterPro" id="IPR001772">
    <property type="entry name" value="KA1_dom"/>
</dbReference>
<dbReference type="InterPro" id="IPR017441">
    <property type="entry name" value="Protein_kinase_ATP_BS"/>
</dbReference>
<keyword evidence="15" id="KW-1185">Reference proteome</keyword>
<dbReference type="PROSITE" id="PS00108">
    <property type="entry name" value="PROTEIN_KINASE_ST"/>
    <property type="match status" value="1"/>
</dbReference>
<reference evidence="14 15" key="1">
    <citation type="journal article" date="2024" name="Nat. Commun.">
        <title>Phylogenomics reveals the evolutionary origins of lichenization in chlorophyte algae.</title>
        <authorList>
            <person name="Puginier C."/>
            <person name="Libourel C."/>
            <person name="Otte J."/>
            <person name="Skaloud P."/>
            <person name="Haon M."/>
            <person name="Grisel S."/>
            <person name="Petersen M."/>
            <person name="Berrin J.G."/>
            <person name="Delaux P.M."/>
            <person name="Dal Grande F."/>
            <person name="Keller J."/>
        </authorList>
    </citation>
    <scope>NUCLEOTIDE SEQUENCE [LARGE SCALE GENOMIC DNA]</scope>
    <source>
        <strain evidence="14 15">SAG 245.80</strain>
    </source>
</reference>
<dbReference type="PROSITE" id="PS50030">
    <property type="entry name" value="UBA"/>
    <property type="match status" value="1"/>
</dbReference>